<gene>
    <name evidence="10" type="primary">ND1</name>
</gene>
<evidence type="ECO:0000256" key="7">
    <source>
        <dbReference type="RuleBase" id="RU000471"/>
    </source>
</evidence>
<dbReference type="PANTHER" id="PTHR11432">
    <property type="entry name" value="NADH DEHYDROGENASE SUBUNIT 1"/>
    <property type="match status" value="1"/>
</dbReference>
<geneLocation type="mitochondrion" evidence="10"/>
<name>A0A6B9VQR3_GEUDE</name>
<dbReference type="GO" id="GO:0005743">
    <property type="term" value="C:mitochondrial inner membrane"/>
    <property type="evidence" value="ECO:0007669"/>
    <property type="project" value="UniProtKB-SubCell"/>
</dbReference>
<evidence type="ECO:0000256" key="9">
    <source>
        <dbReference type="SAM" id="Phobius"/>
    </source>
</evidence>
<feature type="transmembrane region" description="Helical" evidence="9">
    <location>
        <begin position="248"/>
        <end position="272"/>
    </location>
</feature>
<keyword evidence="7" id="KW-0520">NAD</keyword>
<dbReference type="HAMAP" id="MF_01350">
    <property type="entry name" value="NDH1_NuoH"/>
    <property type="match status" value="1"/>
</dbReference>
<feature type="transmembrane region" description="Helical" evidence="9">
    <location>
        <begin position="75"/>
        <end position="93"/>
    </location>
</feature>
<dbReference type="EMBL" id="MN449488">
    <property type="protein sequence ID" value="QHO63854.1"/>
    <property type="molecule type" value="Genomic_DNA"/>
</dbReference>
<evidence type="ECO:0000256" key="3">
    <source>
        <dbReference type="ARBA" id="ARBA00021009"/>
    </source>
</evidence>
<dbReference type="PROSITE" id="PS00668">
    <property type="entry name" value="COMPLEX1_ND1_2"/>
    <property type="match status" value="1"/>
</dbReference>
<reference evidence="10" key="1">
    <citation type="journal article" date="2020" name="J. Zoolog. Syst. Evol. Res.">
        <title>Highly divergent mitogenomes of Geukensia demissa (Bivalvia, Mytilidae) with extreme AT content.</title>
        <authorList>
            <person name="Lubosny M."/>
            <person name="Smietanka B."/>
            <person name="Przylucka A."/>
            <person name="Burzynski A."/>
        </authorList>
    </citation>
    <scope>NUCLEOTIDE SEQUENCE</scope>
    <source>
        <strain evidence="10">GEU_M</strain>
    </source>
</reference>
<evidence type="ECO:0000256" key="1">
    <source>
        <dbReference type="ARBA" id="ARBA00004141"/>
    </source>
</evidence>
<evidence type="ECO:0000256" key="2">
    <source>
        <dbReference type="ARBA" id="ARBA00010535"/>
    </source>
</evidence>
<dbReference type="GO" id="GO:0008137">
    <property type="term" value="F:NADH dehydrogenase (ubiquinone) activity"/>
    <property type="evidence" value="ECO:0007669"/>
    <property type="project" value="UniProtKB-EC"/>
</dbReference>
<keyword evidence="5 9" id="KW-1133">Transmembrane helix</keyword>
<sequence>MMFFIFFIEFAFTAFPFICILLSVAYFTLLERKLLGSIMLRKGPDKVGFMGLLQPFSDAGKLFTKELVIPQNCNMLVFLVCPGIMLGVSLGFWTLYPFKSTDLCIVFGFMGFLVLSSFSVYSVMFAGWSSNSKYSVLGCMRSVAQSISYEIPLMLIFFVLIYISQSFFLQEIYAWQENFLFFFSLNLFILMEWMVCLLAENNRSPFDFVEGESELVSGFNVEYSGGLFAMIFMSEYSSMLYSSVLSSVLFFGFIEVFMSVIALVLVLSFIWVRGTYPRMRYDKLMKLSWTLFTCVPLIYAMTLVVLI</sequence>
<feature type="transmembrane region" description="Helical" evidence="9">
    <location>
        <begin position="6"/>
        <end position="29"/>
    </location>
</feature>
<evidence type="ECO:0000313" key="10">
    <source>
        <dbReference type="EMBL" id="QHO63854.1"/>
    </source>
</evidence>
<dbReference type="GO" id="GO:0009060">
    <property type="term" value="P:aerobic respiration"/>
    <property type="evidence" value="ECO:0007669"/>
    <property type="project" value="TreeGrafter"/>
</dbReference>
<evidence type="ECO:0000256" key="8">
    <source>
        <dbReference type="RuleBase" id="RU000473"/>
    </source>
</evidence>
<dbReference type="InterPro" id="IPR001694">
    <property type="entry name" value="NADH_UbQ_OxRdtase_su1/FPO"/>
</dbReference>
<protein>
    <recommendedName>
        <fullName evidence="3 8">NADH-ubiquinone oxidoreductase chain 1</fullName>
        <ecNumber evidence="8">7.1.1.2</ecNumber>
    </recommendedName>
</protein>
<proteinExistence type="inferred from homology"/>
<keyword evidence="8 10" id="KW-0496">Mitochondrion</keyword>
<evidence type="ECO:0000256" key="6">
    <source>
        <dbReference type="ARBA" id="ARBA00023136"/>
    </source>
</evidence>
<feature type="transmembrane region" description="Helical" evidence="9">
    <location>
        <begin position="284"/>
        <end position="306"/>
    </location>
</feature>
<feature type="transmembrane region" description="Helical" evidence="9">
    <location>
        <begin position="149"/>
        <end position="168"/>
    </location>
</feature>
<evidence type="ECO:0000256" key="5">
    <source>
        <dbReference type="ARBA" id="ARBA00022989"/>
    </source>
</evidence>
<dbReference type="AlphaFoldDB" id="A0A6B9VQR3"/>
<feature type="transmembrane region" description="Helical" evidence="9">
    <location>
        <begin position="105"/>
        <end position="128"/>
    </location>
</feature>
<dbReference type="InterPro" id="IPR018086">
    <property type="entry name" value="NADH_UbQ_OxRdtase_su1_CS"/>
</dbReference>
<dbReference type="PANTHER" id="PTHR11432:SF3">
    <property type="entry name" value="NADH-UBIQUINONE OXIDOREDUCTASE CHAIN 1"/>
    <property type="match status" value="1"/>
</dbReference>
<keyword evidence="6 9" id="KW-0472">Membrane</keyword>
<keyword evidence="4 7" id="KW-0812">Transmembrane</keyword>
<comment type="similarity">
    <text evidence="2 7">Belongs to the complex I subunit 1 family.</text>
</comment>
<dbReference type="GO" id="GO:0003954">
    <property type="term" value="F:NADH dehydrogenase activity"/>
    <property type="evidence" value="ECO:0007669"/>
    <property type="project" value="TreeGrafter"/>
</dbReference>
<comment type="catalytic activity">
    <reaction evidence="8">
        <text>a ubiquinone + NADH + 5 H(+)(in) = a ubiquinol + NAD(+) + 4 H(+)(out)</text>
        <dbReference type="Rhea" id="RHEA:29091"/>
        <dbReference type="Rhea" id="RHEA-COMP:9565"/>
        <dbReference type="Rhea" id="RHEA-COMP:9566"/>
        <dbReference type="ChEBI" id="CHEBI:15378"/>
        <dbReference type="ChEBI" id="CHEBI:16389"/>
        <dbReference type="ChEBI" id="CHEBI:17976"/>
        <dbReference type="ChEBI" id="CHEBI:57540"/>
        <dbReference type="ChEBI" id="CHEBI:57945"/>
        <dbReference type="EC" id="7.1.1.2"/>
    </reaction>
</comment>
<comment type="subcellular location">
    <subcellularLocation>
        <location evidence="1">Membrane</location>
        <topology evidence="1">Multi-pass membrane protein</topology>
    </subcellularLocation>
    <subcellularLocation>
        <location evidence="7">Mitochondrion inner membrane</location>
        <topology evidence="7">Multi-pass membrane protein</topology>
    </subcellularLocation>
</comment>
<keyword evidence="8" id="KW-0830">Ubiquinone</keyword>
<feature type="transmembrane region" description="Helical" evidence="9">
    <location>
        <begin position="220"/>
        <end position="242"/>
    </location>
</feature>
<evidence type="ECO:0000256" key="4">
    <source>
        <dbReference type="ARBA" id="ARBA00022692"/>
    </source>
</evidence>
<accession>A0A6B9VQR3</accession>
<dbReference type="Pfam" id="PF00146">
    <property type="entry name" value="NADHdh"/>
    <property type="match status" value="1"/>
</dbReference>
<organism evidence="10">
    <name type="scientific">Geukensia demissa</name>
    <name type="common">Ribbed mussel</name>
    <name type="synonym">Ischadium demissa</name>
    <dbReference type="NCBI Taxonomy" id="27807"/>
    <lineage>
        <taxon>Eukaryota</taxon>
        <taxon>Metazoa</taxon>
        <taxon>Spiralia</taxon>
        <taxon>Lophotrochozoa</taxon>
        <taxon>Mollusca</taxon>
        <taxon>Bivalvia</taxon>
        <taxon>Autobranchia</taxon>
        <taxon>Pteriomorphia</taxon>
        <taxon>Mytilida</taxon>
        <taxon>Mytiloidea</taxon>
        <taxon>Mytilidae</taxon>
        <taxon>Brachidontinae</taxon>
        <taxon>Geukensia</taxon>
    </lineage>
</organism>
<feature type="transmembrane region" description="Helical" evidence="9">
    <location>
        <begin position="180"/>
        <end position="199"/>
    </location>
</feature>
<dbReference type="EC" id="7.1.1.2" evidence="8"/>